<dbReference type="SMART" id="SM00448">
    <property type="entry name" value="REC"/>
    <property type="match status" value="1"/>
</dbReference>
<gene>
    <name evidence="6" type="ORF">QWF21_15735</name>
</gene>
<reference evidence="6 7" key="1">
    <citation type="submission" date="2023-06" db="EMBL/GenBank/DDBJ databases">
        <title>Alkalimonas sp., MEB004 an alkaliphilic bacterium isolated from Lonar Lake, India.</title>
        <authorList>
            <person name="Joshi A."/>
            <person name="Thite S."/>
        </authorList>
    </citation>
    <scope>NUCLEOTIDE SEQUENCE [LARGE SCALE GENOMIC DNA]</scope>
    <source>
        <strain evidence="6 7">MEB004</strain>
    </source>
</reference>
<evidence type="ECO:0000256" key="3">
    <source>
        <dbReference type="PROSITE-ProRule" id="PRU00169"/>
    </source>
</evidence>
<dbReference type="NCBIfam" id="TIGR00254">
    <property type="entry name" value="GGDEF"/>
    <property type="match status" value="1"/>
</dbReference>
<evidence type="ECO:0000313" key="6">
    <source>
        <dbReference type="EMBL" id="MEE2025689.1"/>
    </source>
</evidence>
<evidence type="ECO:0000256" key="1">
    <source>
        <dbReference type="ARBA" id="ARBA00012528"/>
    </source>
</evidence>
<comment type="caution">
    <text evidence="6">The sequence shown here is derived from an EMBL/GenBank/DDBJ whole genome shotgun (WGS) entry which is preliminary data.</text>
</comment>
<dbReference type="Pfam" id="PF00072">
    <property type="entry name" value="Response_reg"/>
    <property type="match status" value="1"/>
</dbReference>
<dbReference type="PROSITE" id="PS50110">
    <property type="entry name" value="RESPONSE_REGULATORY"/>
    <property type="match status" value="1"/>
</dbReference>
<proteinExistence type="predicted"/>
<dbReference type="SUPFAM" id="SSF52172">
    <property type="entry name" value="CheY-like"/>
    <property type="match status" value="1"/>
</dbReference>
<evidence type="ECO:0000259" key="5">
    <source>
        <dbReference type="PROSITE" id="PS50887"/>
    </source>
</evidence>
<dbReference type="InterPro" id="IPR043128">
    <property type="entry name" value="Rev_trsase/Diguanyl_cyclase"/>
</dbReference>
<protein>
    <recommendedName>
        <fullName evidence="1">diguanylate cyclase</fullName>
        <ecNumber evidence="1">2.7.7.65</ecNumber>
    </recommendedName>
</protein>
<dbReference type="Pfam" id="PF00990">
    <property type="entry name" value="GGDEF"/>
    <property type="match status" value="1"/>
</dbReference>
<dbReference type="InterPro" id="IPR029787">
    <property type="entry name" value="Nucleotide_cyclase"/>
</dbReference>
<dbReference type="PANTHER" id="PTHR45138:SF9">
    <property type="entry name" value="DIGUANYLATE CYCLASE DGCM-RELATED"/>
    <property type="match status" value="1"/>
</dbReference>
<dbReference type="PROSITE" id="PS50887">
    <property type="entry name" value="GGDEF"/>
    <property type="match status" value="1"/>
</dbReference>
<dbReference type="InterPro" id="IPR001789">
    <property type="entry name" value="Sig_transdc_resp-reg_receiver"/>
</dbReference>
<evidence type="ECO:0000313" key="7">
    <source>
        <dbReference type="Proteomes" id="UP001339167"/>
    </source>
</evidence>
<organism evidence="6 7">
    <name type="scientific">Alkalimonas mucilaginosa</name>
    <dbReference type="NCBI Taxonomy" id="3057676"/>
    <lineage>
        <taxon>Bacteria</taxon>
        <taxon>Pseudomonadati</taxon>
        <taxon>Pseudomonadota</taxon>
        <taxon>Gammaproteobacteria</taxon>
        <taxon>Alkalimonas</taxon>
    </lineage>
</organism>
<dbReference type="InterPro" id="IPR011006">
    <property type="entry name" value="CheY-like_superfamily"/>
</dbReference>
<dbReference type="InterPro" id="IPR050469">
    <property type="entry name" value="Diguanylate_Cyclase"/>
</dbReference>
<dbReference type="InterPro" id="IPR000160">
    <property type="entry name" value="GGDEF_dom"/>
</dbReference>
<dbReference type="EMBL" id="JAUGZK010000015">
    <property type="protein sequence ID" value="MEE2025689.1"/>
    <property type="molecule type" value="Genomic_DNA"/>
</dbReference>
<keyword evidence="7" id="KW-1185">Reference proteome</keyword>
<accession>A0ABU7JJ16</accession>
<dbReference type="SUPFAM" id="SSF55073">
    <property type="entry name" value="Nucleotide cyclase"/>
    <property type="match status" value="1"/>
</dbReference>
<dbReference type="GO" id="GO:0052621">
    <property type="term" value="F:diguanylate cyclase activity"/>
    <property type="evidence" value="ECO:0007669"/>
    <property type="project" value="UniProtKB-EC"/>
</dbReference>
<sequence>MDQQPHRKQLVLIIDDQKTNLKILGDILRQDTDIMLAQSAEQGFRKAEAYQPDLILLDVLMPDISGFELIKKLKHNSQTSSIPVIFITALNDSSHEEQGLRLGACDYIYKPFHAAIVHARVRLHLQLARQRKMLEQLAHIDPLTGIANRRKYDQVLDQYWRSALRQHSTLSIVMLDIDHFKEYNDHYGHAAGDKVLHQIAHRLKDSLKRPNDFIARYGGEEFVLLLPESDDQGSRQLIEQCLQAVEDLQLPHDYSPVSNIVTLSAGGISCQPSLYQEPLDAIKQADAMLYQAKQCGKNRVRWLG</sequence>
<dbReference type="Proteomes" id="UP001339167">
    <property type="component" value="Unassembled WGS sequence"/>
</dbReference>
<feature type="modified residue" description="4-aspartylphosphate" evidence="3">
    <location>
        <position position="58"/>
    </location>
</feature>
<dbReference type="PANTHER" id="PTHR45138">
    <property type="entry name" value="REGULATORY COMPONENTS OF SENSORY TRANSDUCTION SYSTEM"/>
    <property type="match status" value="1"/>
</dbReference>
<dbReference type="Gene3D" id="3.30.70.270">
    <property type="match status" value="1"/>
</dbReference>
<keyword evidence="6" id="KW-0548">Nucleotidyltransferase</keyword>
<feature type="domain" description="GGDEF" evidence="5">
    <location>
        <begin position="168"/>
        <end position="304"/>
    </location>
</feature>
<comment type="catalytic activity">
    <reaction evidence="2">
        <text>2 GTP = 3',3'-c-di-GMP + 2 diphosphate</text>
        <dbReference type="Rhea" id="RHEA:24898"/>
        <dbReference type="ChEBI" id="CHEBI:33019"/>
        <dbReference type="ChEBI" id="CHEBI:37565"/>
        <dbReference type="ChEBI" id="CHEBI:58805"/>
        <dbReference type="EC" id="2.7.7.65"/>
    </reaction>
</comment>
<dbReference type="EC" id="2.7.7.65" evidence="1"/>
<dbReference type="CDD" id="cd01949">
    <property type="entry name" value="GGDEF"/>
    <property type="match status" value="1"/>
</dbReference>
<dbReference type="SMART" id="SM00267">
    <property type="entry name" value="GGDEF"/>
    <property type="match status" value="1"/>
</dbReference>
<dbReference type="Gene3D" id="3.40.50.2300">
    <property type="match status" value="1"/>
</dbReference>
<feature type="domain" description="Response regulatory" evidence="4">
    <location>
        <begin position="10"/>
        <end position="125"/>
    </location>
</feature>
<evidence type="ECO:0000256" key="2">
    <source>
        <dbReference type="ARBA" id="ARBA00034247"/>
    </source>
</evidence>
<keyword evidence="6" id="KW-0808">Transferase</keyword>
<name>A0ABU7JJ16_9GAMM</name>
<keyword evidence="3" id="KW-0597">Phosphoprotein</keyword>
<dbReference type="RefSeq" id="WP_330089000.1">
    <property type="nucleotide sequence ID" value="NZ_JAUGZK010000015.1"/>
</dbReference>
<evidence type="ECO:0000259" key="4">
    <source>
        <dbReference type="PROSITE" id="PS50110"/>
    </source>
</evidence>